<dbReference type="GO" id="GO:0005789">
    <property type="term" value="C:endoplasmic reticulum membrane"/>
    <property type="evidence" value="ECO:0007669"/>
    <property type="project" value="UniProtKB-SubCell"/>
</dbReference>
<name>A0A8I2YX29_9AGAM</name>
<keyword evidence="8 10" id="KW-1133">Transmembrane helix</keyword>
<evidence type="ECO:0000256" key="2">
    <source>
        <dbReference type="ARBA" id="ARBA00004922"/>
    </source>
</evidence>
<feature type="transmembrane region" description="Helical" evidence="10">
    <location>
        <begin position="133"/>
        <end position="159"/>
    </location>
</feature>
<dbReference type="Proteomes" id="UP000683000">
    <property type="component" value="Unassembled WGS sequence"/>
</dbReference>
<reference evidence="11" key="1">
    <citation type="submission" date="2021-03" db="EMBL/GenBank/DDBJ databases">
        <title>Evolutionary innovations through gain and loss of genes in the ectomycorrhizal Boletales.</title>
        <authorList>
            <person name="Wu G."/>
            <person name="Miyauchi S."/>
            <person name="Morin E."/>
            <person name="Yang Z.-L."/>
            <person name="Xu J."/>
            <person name="Martin F.M."/>
        </authorList>
    </citation>
    <scope>NUCLEOTIDE SEQUENCE</scope>
    <source>
        <strain evidence="11">BR01</strain>
    </source>
</reference>
<dbReference type="PANTHER" id="PTHR22760:SF2">
    <property type="entry name" value="ALPHA-1,2-MANNOSYLTRANSFERASE ALG9"/>
    <property type="match status" value="1"/>
</dbReference>
<keyword evidence="12" id="KW-1185">Reference proteome</keyword>
<evidence type="ECO:0000256" key="5">
    <source>
        <dbReference type="ARBA" id="ARBA00022679"/>
    </source>
</evidence>
<dbReference type="InterPro" id="IPR005599">
    <property type="entry name" value="GPI_mannosylTrfase"/>
</dbReference>
<feature type="transmembrane region" description="Helical" evidence="10">
    <location>
        <begin position="101"/>
        <end position="121"/>
    </location>
</feature>
<comment type="similarity">
    <text evidence="3 10">Belongs to the glycosyltransferase 22 family.</text>
</comment>
<evidence type="ECO:0000256" key="4">
    <source>
        <dbReference type="ARBA" id="ARBA00022676"/>
    </source>
</evidence>
<evidence type="ECO:0000256" key="10">
    <source>
        <dbReference type="RuleBase" id="RU363075"/>
    </source>
</evidence>
<accession>A0A8I2YX29</accession>
<comment type="pathway">
    <text evidence="2">Protein modification; protein glycosylation.</text>
</comment>
<evidence type="ECO:0000256" key="3">
    <source>
        <dbReference type="ARBA" id="ARBA00007063"/>
    </source>
</evidence>
<evidence type="ECO:0000313" key="12">
    <source>
        <dbReference type="Proteomes" id="UP000683000"/>
    </source>
</evidence>
<comment type="caution">
    <text evidence="11">The sequence shown here is derived from an EMBL/GenBank/DDBJ whole genome shotgun (WGS) entry which is preliminary data.</text>
</comment>
<organism evidence="11 12">
    <name type="scientific">Boletus reticuloceps</name>
    <dbReference type="NCBI Taxonomy" id="495285"/>
    <lineage>
        <taxon>Eukaryota</taxon>
        <taxon>Fungi</taxon>
        <taxon>Dikarya</taxon>
        <taxon>Basidiomycota</taxon>
        <taxon>Agaricomycotina</taxon>
        <taxon>Agaricomycetes</taxon>
        <taxon>Agaricomycetidae</taxon>
        <taxon>Boletales</taxon>
        <taxon>Boletineae</taxon>
        <taxon>Boletaceae</taxon>
        <taxon>Boletoideae</taxon>
        <taxon>Boletus</taxon>
    </lineage>
</organism>
<keyword evidence="6 10" id="KW-0812">Transmembrane</keyword>
<evidence type="ECO:0000256" key="6">
    <source>
        <dbReference type="ARBA" id="ARBA00022692"/>
    </source>
</evidence>
<evidence type="ECO:0000313" key="11">
    <source>
        <dbReference type="EMBL" id="KAG6380914.1"/>
    </source>
</evidence>
<keyword evidence="5 11" id="KW-0808">Transferase</keyword>
<dbReference type="EC" id="2.4.1.-" evidence="10"/>
<dbReference type="Pfam" id="PF03901">
    <property type="entry name" value="Glyco_transf_22"/>
    <property type="match status" value="1"/>
</dbReference>
<dbReference type="EMBL" id="JAGFBS010000002">
    <property type="protein sequence ID" value="KAG6380914.1"/>
    <property type="molecule type" value="Genomic_DNA"/>
</dbReference>
<keyword evidence="7 10" id="KW-0256">Endoplasmic reticulum</keyword>
<keyword evidence="9 10" id="KW-0472">Membrane</keyword>
<keyword evidence="4 10" id="KW-0328">Glycosyltransferase</keyword>
<dbReference type="PANTHER" id="PTHR22760">
    <property type="entry name" value="GLYCOSYLTRANSFERASE"/>
    <property type="match status" value="1"/>
</dbReference>
<dbReference type="OrthoDB" id="497541at2759"/>
<dbReference type="GO" id="GO:0000026">
    <property type="term" value="F:alpha-1,2-mannosyltransferase activity"/>
    <property type="evidence" value="ECO:0007669"/>
    <property type="project" value="TreeGrafter"/>
</dbReference>
<dbReference type="AlphaFoldDB" id="A0A8I2YX29"/>
<dbReference type="GO" id="GO:0006487">
    <property type="term" value="P:protein N-linked glycosylation"/>
    <property type="evidence" value="ECO:0007669"/>
    <property type="project" value="TreeGrafter"/>
</dbReference>
<comment type="subcellular location">
    <subcellularLocation>
        <location evidence="1 10">Endoplasmic reticulum membrane</location>
        <topology evidence="1 10">Multi-pass membrane protein</topology>
    </subcellularLocation>
</comment>
<protein>
    <recommendedName>
        <fullName evidence="10">Mannosyltransferase</fullName>
        <ecNumber evidence="10">2.4.1.-</ecNumber>
    </recommendedName>
</protein>
<evidence type="ECO:0000256" key="9">
    <source>
        <dbReference type="ARBA" id="ARBA00023136"/>
    </source>
</evidence>
<dbReference type="UniPathway" id="UPA00378"/>
<feature type="transmembrane region" description="Helical" evidence="10">
    <location>
        <begin position="357"/>
        <end position="379"/>
    </location>
</feature>
<feature type="transmembrane region" description="Helical" evidence="10">
    <location>
        <begin position="317"/>
        <end position="337"/>
    </location>
</feature>
<evidence type="ECO:0000256" key="8">
    <source>
        <dbReference type="ARBA" id="ARBA00022989"/>
    </source>
</evidence>
<evidence type="ECO:0000256" key="7">
    <source>
        <dbReference type="ARBA" id="ARBA00022824"/>
    </source>
</evidence>
<feature type="transmembrane region" description="Helical" evidence="10">
    <location>
        <begin position="183"/>
        <end position="203"/>
    </location>
</feature>
<proteinExistence type="inferred from homology"/>
<sequence>MPAARLSSVLAPGKVIPASFESTLELTISFCYSDHLFLLCGYSSQFCPRSVKSNFTALLSKRSTTELVVICSSLCYSMQACGTLLLVFIIPFTLLVSERTIAFLPSSFAMYATTLAFAFALEPSTIKNTGRTLCATMLFATGAIVGWPFALALSLPFVIEELFVLSGDKFDPALRANWMLARWRHLIMAGLVSALIFVPMVCIDSVAYGKWTIVPWNIVQYNIFGGSERGPDLYGTSPWYFYILNLFLNFNILLVLAFASLPSLAITYHVDRKRLGLAKPGPNESSPFTILAFRLAPLYLWASILTSQAHKEERFMFPAYPLICFNAAVTIYLLRGWLEVTYIYVTKSPYKASKSNIFSTTTLSIILVSGLLSISRILALWHYYHAPLSVFSHLEAFELPRLLNDTGLLPPLPAGVEESDRPSIDLTVLKQFDLKLCLGKEWHRFPGHYLVPNVVSVDFVKSDFEGLLPAHFRSGNIAGEPWWDRKGSKITPADLNDLNKEVQDYYVRNLAPLALLS</sequence>
<gene>
    <name evidence="11" type="ORF">JVT61DRAFT_5306</name>
</gene>
<evidence type="ECO:0000256" key="1">
    <source>
        <dbReference type="ARBA" id="ARBA00004477"/>
    </source>
</evidence>
<feature type="transmembrane region" description="Helical" evidence="10">
    <location>
        <begin position="239"/>
        <end position="266"/>
    </location>
</feature>
<feature type="transmembrane region" description="Helical" evidence="10">
    <location>
        <begin position="67"/>
        <end position="95"/>
    </location>
</feature>